<dbReference type="Gene3D" id="3.60.110.10">
    <property type="entry name" value="Carbon-nitrogen hydrolase"/>
    <property type="match status" value="1"/>
</dbReference>
<dbReference type="Pfam" id="PF20154">
    <property type="entry name" value="LNT_N"/>
    <property type="match status" value="1"/>
</dbReference>
<comment type="catalytic activity">
    <reaction evidence="8">
        <text>N-terminal S-1,2-diacyl-sn-glyceryl-L-cysteinyl-[lipoprotein] + a glycerophospholipid = N-acyl-S-1,2-diacyl-sn-glyceryl-L-cysteinyl-[lipoprotein] + a 2-acyl-sn-glycero-3-phospholipid + H(+)</text>
        <dbReference type="Rhea" id="RHEA:48228"/>
        <dbReference type="Rhea" id="RHEA-COMP:14681"/>
        <dbReference type="Rhea" id="RHEA-COMP:14684"/>
        <dbReference type="ChEBI" id="CHEBI:15378"/>
        <dbReference type="ChEBI" id="CHEBI:136912"/>
        <dbReference type="ChEBI" id="CHEBI:140656"/>
        <dbReference type="ChEBI" id="CHEBI:140657"/>
        <dbReference type="ChEBI" id="CHEBI:140660"/>
        <dbReference type="EC" id="2.3.1.269"/>
    </reaction>
</comment>
<dbReference type="InterPro" id="IPR045378">
    <property type="entry name" value="LNT_N"/>
</dbReference>
<evidence type="ECO:0000256" key="1">
    <source>
        <dbReference type="ARBA" id="ARBA00004651"/>
    </source>
</evidence>
<dbReference type="PANTHER" id="PTHR38686">
    <property type="entry name" value="APOLIPOPROTEIN N-ACYLTRANSFERASE"/>
    <property type="match status" value="1"/>
</dbReference>
<evidence type="ECO:0000313" key="10">
    <source>
        <dbReference type="EMBL" id="SDC09680.1"/>
    </source>
</evidence>
<dbReference type="HAMAP" id="MF_01148">
    <property type="entry name" value="Lnt"/>
    <property type="match status" value="1"/>
</dbReference>
<accession>A0A1G6ITC0</accession>
<dbReference type="UniPathway" id="UPA00666"/>
<feature type="transmembrane region" description="Helical" evidence="8">
    <location>
        <begin position="126"/>
        <end position="148"/>
    </location>
</feature>
<feature type="transmembrane region" description="Helical" evidence="8">
    <location>
        <begin position="155"/>
        <end position="179"/>
    </location>
</feature>
<proteinExistence type="inferred from homology"/>
<keyword evidence="5 8" id="KW-1133">Transmembrane helix</keyword>
<dbReference type="PROSITE" id="PS50263">
    <property type="entry name" value="CN_HYDROLASE"/>
    <property type="match status" value="1"/>
</dbReference>
<feature type="transmembrane region" description="Helical" evidence="8">
    <location>
        <begin position="77"/>
        <end position="93"/>
    </location>
</feature>
<dbReference type="InterPro" id="IPR003010">
    <property type="entry name" value="C-N_Hydrolase"/>
</dbReference>
<organism evidence="10 11">
    <name type="scientific">Actinokineospora iranica</name>
    <dbReference type="NCBI Taxonomy" id="1271860"/>
    <lineage>
        <taxon>Bacteria</taxon>
        <taxon>Bacillati</taxon>
        <taxon>Actinomycetota</taxon>
        <taxon>Actinomycetes</taxon>
        <taxon>Pseudonocardiales</taxon>
        <taxon>Pseudonocardiaceae</taxon>
        <taxon>Actinokineospora</taxon>
    </lineage>
</organism>
<dbReference type="GO" id="GO:0042158">
    <property type="term" value="P:lipoprotein biosynthetic process"/>
    <property type="evidence" value="ECO:0007669"/>
    <property type="project" value="UniProtKB-UniRule"/>
</dbReference>
<sequence length="564" mass="58738">MTRDYPPGDDPVPEAGITQARPYAERVVAPALSPEPGLTGPASPAARARALPVLLRCLAVLAAGGLVFLSVPPRPTWWLAPIGFAVLGWVLHGRRARAGLGYGLLFGLGFMTPLLAWTGVFVGPVAWLPLSFLQALLVGVACAAIAAVSGLRGRVLWAALLWVAGETLRAVVPFGGFPWGKIAFSQPEGPFLPLAALGGTPLIALAVTLTGFGLGELARLLAARATAPRLLAVPALAAVLPLAAGLGAIPLASAAPDAGEATVAAIQGNVPRAGLDFNAQRRAVLDNHVRRTEELAADIRAGRVPQPDLVIWPENASDIDPYRNRDARERIDRAAKAVGAPIAVGAVLVGDDGLPRNTVILWDPQAGPVAEYTKRQLQPFGETMPMRGFFRLFSAAVDRAGRFVPGTEPTVFPMGPARVALATCYEVAFDGVVRESVANGSTLLAVPTNNATFGRSEMTYQQLAMDRVRAVEHGRSVVVAATSGVSAIVLPDGTVTQSTGLFAPAALVERVPLRAAATMADRLGAWPERAMVAAAVAALVVGLVSSRRERSAARDVSPAAGNDE</sequence>
<keyword evidence="6 8" id="KW-0472">Membrane</keyword>
<keyword evidence="4 8" id="KW-0812">Transmembrane</keyword>
<evidence type="ECO:0000259" key="9">
    <source>
        <dbReference type="PROSITE" id="PS50263"/>
    </source>
</evidence>
<dbReference type="GO" id="GO:0016410">
    <property type="term" value="F:N-acyltransferase activity"/>
    <property type="evidence" value="ECO:0007669"/>
    <property type="project" value="UniProtKB-UniRule"/>
</dbReference>
<evidence type="ECO:0000256" key="6">
    <source>
        <dbReference type="ARBA" id="ARBA00023136"/>
    </source>
</evidence>
<dbReference type="Proteomes" id="UP000199501">
    <property type="component" value="Unassembled WGS sequence"/>
</dbReference>
<comment type="pathway">
    <text evidence="8">Protein modification; lipoprotein biosynthesis (N-acyl transfer).</text>
</comment>
<dbReference type="SUPFAM" id="SSF56317">
    <property type="entry name" value="Carbon-nitrogen hydrolase"/>
    <property type="match status" value="1"/>
</dbReference>
<comment type="function">
    <text evidence="8">Catalyzes the phospholipid dependent N-acylation of the N-terminal cysteine of apolipoprotein, the last step in lipoprotein maturation.</text>
</comment>
<feature type="transmembrane region" description="Helical" evidence="8">
    <location>
        <begin position="100"/>
        <end position="120"/>
    </location>
</feature>
<dbReference type="EMBL" id="FMZZ01000001">
    <property type="protein sequence ID" value="SDC09680.1"/>
    <property type="molecule type" value="Genomic_DNA"/>
</dbReference>
<feature type="transmembrane region" description="Helical" evidence="8">
    <location>
        <begin position="230"/>
        <end position="252"/>
    </location>
</feature>
<gene>
    <name evidence="8" type="primary">lnt</name>
    <name evidence="10" type="ORF">SAMN05216174_10190</name>
</gene>
<keyword evidence="2 8" id="KW-1003">Cell membrane</keyword>
<protein>
    <recommendedName>
        <fullName evidence="8">Apolipoprotein N-acyltransferase</fullName>
        <shortName evidence="8">ALP N-acyltransferase</shortName>
        <ecNumber evidence="8">2.3.1.269</ecNumber>
    </recommendedName>
</protein>
<dbReference type="NCBIfam" id="TIGR00546">
    <property type="entry name" value="lnt"/>
    <property type="match status" value="1"/>
</dbReference>
<dbReference type="CDD" id="cd07571">
    <property type="entry name" value="ALP_N-acyl_transferase"/>
    <property type="match status" value="1"/>
</dbReference>
<evidence type="ECO:0000313" key="11">
    <source>
        <dbReference type="Proteomes" id="UP000199501"/>
    </source>
</evidence>
<dbReference type="Pfam" id="PF00795">
    <property type="entry name" value="CN_hydrolase"/>
    <property type="match status" value="1"/>
</dbReference>
<comment type="subcellular location">
    <subcellularLocation>
        <location evidence="1 8">Cell membrane</location>
        <topology evidence="1 8">Multi-pass membrane protein</topology>
    </subcellularLocation>
</comment>
<evidence type="ECO:0000256" key="4">
    <source>
        <dbReference type="ARBA" id="ARBA00022692"/>
    </source>
</evidence>
<feature type="transmembrane region" description="Helical" evidence="8">
    <location>
        <begin position="53"/>
        <end position="71"/>
    </location>
</feature>
<feature type="domain" description="CN hydrolase" evidence="9">
    <location>
        <begin position="261"/>
        <end position="513"/>
    </location>
</feature>
<evidence type="ECO:0000256" key="5">
    <source>
        <dbReference type="ARBA" id="ARBA00022989"/>
    </source>
</evidence>
<dbReference type="STRING" id="1271860.SAMN05216174_10190"/>
<dbReference type="InterPro" id="IPR036526">
    <property type="entry name" value="C-N_Hydrolase_sf"/>
</dbReference>
<feature type="transmembrane region" description="Helical" evidence="8">
    <location>
        <begin position="191"/>
        <end position="218"/>
    </location>
</feature>
<reference evidence="11" key="1">
    <citation type="submission" date="2016-10" db="EMBL/GenBank/DDBJ databases">
        <authorList>
            <person name="Varghese N."/>
            <person name="Submissions S."/>
        </authorList>
    </citation>
    <scope>NUCLEOTIDE SEQUENCE [LARGE SCALE GENOMIC DNA]</scope>
    <source>
        <strain evidence="11">IBRC-M 10403</strain>
    </source>
</reference>
<dbReference type="AlphaFoldDB" id="A0A1G6ITC0"/>
<evidence type="ECO:0000256" key="3">
    <source>
        <dbReference type="ARBA" id="ARBA00022679"/>
    </source>
</evidence>
<keyword evidence="10" id="KW-0449">Lipoprotein</keyword>
<evidence type="ECO:0000256" key="2">
    <source>
        <dbReference type="ARBA" id="ARBA00022475"/>
    </source>
</evidence>
<keyword evidence="7 8" id="KW-0012">Acyltransferase</keyword>
<dbReference type="GO" id="GO:0005886">
    <property type="term" value="C:plasma membrane"/>
    <property type="evidence" value="ECO:0007669"/>
    <property type="project" value="UniProtKB-SubCell"/>
</dbReference>
<keyword evidence="11" id="KW-1185">Reference proteome</keyword>
<dbReference type="InterPro" id="IPR004563">
    <property type="entry name" value="Apolipo_AcylTrfase"/>
</dbReference>
<evidence type="ECO:0000256" key="8">
    <source>
        <dbReference type="HAMAP-Rule" id="MF_01148"/>
    </source>
</evidence>
<dbReference type="PANTHER" id="PTHR38686:SF1">
    <property type="entry name" value="APOLIPOPROTEIN N-ACYLTRANSFERASE"/>
    <property type="match status" value="1"/>
</dbReference>
<name>A0A1G6ITC0_9PSEU</name>
<dbReference type="EC" id="2.3.1.269" evidence="8"/>
<comment type="similarity">
    <text evidence="8">Belongs to the CN hydrolase family. Apolipoprotein N-acyltransferase subfamily.</text>
</comment>
<evidence type="ECO:0000256" key="7">
    <source>
        <dbReference type="ARBA" id="ARBA00023315"/>
    </source>
</evidence>
<keyword evidence="3 8" id="KW-0808">Transferase</keyword>